<sequence>MNADDKPAMSIAKWPREPSHYMVTLYLSRIKTEQAIRMLVFPFGFPGSNICVHCVLNFCVNASLSLIAMICWLNGSIPLQISVICCLYWLNLKHCFPLPTTVMHLEPSIHYAQ</sequence>
<reference evidence="2" key="1">
    <citation type="journal article" date="2015" name="Genome Biol. Evol.">
        <title>Organellar Genomes of White Spruce (Picea glauca): Assembly and Annotation.</title>
        <authorList>
            <person name="Jackman S.D."/>
            <person name="Warren R.L."/>
            <person name="Gibb E.A."/>
            <person name="Vandervalk B.P."/>
            <person name="Mohamadi H."/>
            <person name="Chu J."/>
            <person name="Raymond A."/>
            <person name="Pleasance S."/>
            <person name="Coope R."/>
            <person name="Wildung M.R."/>
            <person name="Ritland C.E."/>
            <person name="Bousquet J."/>
            <person name="Jones S.J."/>
            <person name="Bohlmann J."/>
            <person name="Birol I."/>
        </authorList>
    </citation>
    <scope>NUCLEOTIDE SEQUENCE [LARGE SCALE GENOMIC DNA]</scope>
    <source>
        <tissue evidence="2">Flushing bud</tissue>
    </source>
</reference>
<dbReference type="AlphaFoldDB" id="A0A117NIW6"/>
<gene>
    <name evidence="2" type="ORF">ABT39_MTgene427</name>
</gene>
<keyword evidence="1" id="KW-1133">Transmembrane helix</keyword>
<proteinExistence type="predicted"/>
<evidence type="ECO:0000256" key="1">
    <source>
        <dbReference type="SAM" id="Phobius"/>
    </source>
</evidence>
<feature type="transmembrane region" description="Helical" evidence="1">
    <location>
        <begin position="64"/>
        <end position="90"/>
    </location>
</feature>
<accession>A0A117NIW6</accession>
<name>A0A117NIW6_PICGL</name>
<geneLocation type="mitochondrion" evidence="2"/>
<evidence type="ECO:0000313" key="2">
    <source>
        <dbReference type="EMBL" id="KUM50583.1"/>
    </source>
</evidence>
<keyword evidence="1" id="KW-0812">Transmembrane</keyword>
<protein>
    <submittedName>
        <fullName evidence="2">Uncharacterized protein</fullName>
    </submittedName>
</protein>
<comment type="caution">
    <text evidence="2">The sequence shown here is derived from an EMBL/GenBank/DDBJ whole genome shotgun (WGS) entry which is preliminary data.</text>
</comment>
<dbReference type="EMBL" id="LKAM01000001">
    <property type="protein sequence ID" value="KUM50583.1"/>
    <property type="molecule type" value="Genomic_DNA"/>
</dbReference>
<keyword evidence="2" id="KW-0496">Mitochondrion</keyword>
<feature type="transmembrane region" description="Helical" evidence="1">
    <location>
        <begin position="39"/>
        <end position="58"/>
    </location>
</feature>
<organism evidence="2">
    <name type="scientific">Picea glauca</name>
    <name type="common">White spruce</name>
    <name type="synonym">Pinus glauca</name>
    <dbReference type="NCBI Taxonomy" id="3330"/>
    <lineage>
        <taxon>Eukaryota</taxon>
        <taxon>Viridiplantae</taxon>
        <taxon>Streptophyta</taxon>
        <taxon>Embryophyta</taxon>
        <taxon>Tracheophyta</taxon>
        <taxon>Spermatophyta</taxon>
        <taxon>Pinopsida</taxon>
        <taxon>Pinidae</taxon>
        <taxon>Conifers I</taxon>
        <taxon>Pinales</taxon>
        <taxon>Pinaceae</taxon>
        <taxon>Picea</taxon>
    </lineage>
</organism>
<keyword evidence="1" id="KW-0472">Membrane</keyword>